<reference evidence="1" key="2">
    <citation type="submission" date="2020-11" db="EMBL/GenBank/DDBJ databases">
        <authorList>
            <person name="McCartney M.A."/>
            <person name="Auch B."/>
            <person name="Kono T."/>
            <person name="Mallez S."/>
            <person name="Becker A."/>
            <person name="Gohl D.M."/>
            <person name="Silverstein K.A.T."/>
            <person name="Koren S."/>
            <person name="Bechman K.B."/>
            <person name="Herman A."/>
            <person name="Abrahante J.E."/>
            <person name="Garbe J."/>
        </authorList>
    </citation>
    <scope>NUCLEOTIDE SEQUENCE</scope>
    <source>
        <strain evidence="1">Duluth1</strain>
        <tissue evidence="1">Whole animal</tissue>
    </source>
</reference>
<comment type="caution">
    <text evidence="1">The sequence shown here is derived from an EMBL/GenBank/DDBJ whole genome shotgun (WGS) entry which is preliminary data.</text>
</comment>
<gene>
    <name evidence="1" type="ORF">DPMN_089651</name>
</gene>
<dbReference type="EMBL" id="JAIWYP010000003">
    <property type="protein sequence ID" value="KAH3847331.1"/>
    <property type="molecule type" value="Genomic_DNA"/>
</dbReference>
<reference evidence="1" key="1">
    <citation type="journal article" date="2019" name="bioRxiv">
        <title>The Genome of the Zebra Mussel, Dreissena polymorpha: A Resource for Invasive Species Research.</title>
        <authorList>
            <person name="McCartney M.A."/>
            <person name="Auch B."/>
            <person name="Kono T."/>
            <person name="Mallez S."/>
            <person name="Zhang Y."/>
            <person name="Obille A."/>
            <person name="Becker A."/>
            <person name="Abrahante J.E."/>
            <person name="Garbe J."/>
            <person name="Badalamenti J.P."/>
            <person name="Herman A."/>
            <person name="Mangelson H."/>
            <person name="Liachko I."/>
            <person name="Sullivan S."/>
            <person name="Sone E.D."/>
            <person name="Koren S."/>
            <person name="Silverstein K.A.T."/>
            <person name="Beckman K.B."/>
            <person name="Gohl D.M."/>
        </authorList>
    </citation>
    <scope>NUCLEOTIDE SEQUENCE</scope>
    <source>
        <strain evidence="1">Duluth1</strain>
        <tissue evidence="1">Whole animal</tissue>
    </source>
</reference>
<evidence type="ECO:0000313" key="2">
    <source>
        <dbReference type="Proteomes" id="UP000828390"/>
    </source>
</evidence>
<accession>A0A9D4KYQ2</accession>
<proteinExistence type="predicted"/>
<keyword evidence="2" id="KW-1185">Reference proteome</keyword>
<evidence type="ECO:0000313" key="1">
    <source>
        <dbReference type="EMBL" id="KAH3847331.1"/>
    </source>
</evidence>
<protein>
    <submittedName>
        <fullName evidence="1">Uncharacterized protein</fullName>
    </submittedName>
</protein>
<dbReference type="Proteomes" id="UP000828390">
    <property type="component" value="Unassembled WGS sequence"/>
</dbReference>
<name>A0A9D4KYQ2_DREPO</name>
<dbReference type="AlphaFoldDB" id="A0A9D4KYQ2"/>
<organism evidence="1 2">
    <name type="scientific">Dreissena polymorpha</name>
    <name type="common">Zebra mussel</name>
    <name type="synonym">Mytilus polymorpha</name>
    <dbReference type="NCBI Taxonomy" id="45954"/>
    <lineage>
        <taxon>Eukaryota</taxon>
        <taxon>Metazoa</taxon>
        <taxon>Spiralia</taxon>
        <taxon>Lophotrochozoa</taxon>
        <taxon>Mollusca</taxon>
        <taxon>Bivalvia</taxon>
        <taxon>Autobranchia</taxon>
        <taxon>Heteroconchia</taxon>
        <taxon>Euheterodonta</taxon>
        <taxon>Imparidentia</taxon>
        <taxon>Neoheterodontei</taxon>
        <taxon>Myida</taxon>
        <taxon>Dreissenoidea</taxon>
        <taxon>Dreissenidae</taxon>
        <taxon>Dreissena</taxon>
    </lineage>
</organism>
<sequence>MSDREPAGPTAKEEPSTTAKYAVKVKPATYDGVGAWADYKAHLEACAKLNGWDSDQKAMYLCLSRDRNRECMETKHLRMQRMKTWCERLKEICSA</sequence>